<keyword evidence="2" id="KW-0732">Signal</keyword>
<dbReference type="Gene3D" id="3.40.190.10">
    <property type="entry name" value="Periplasmic binding protein-like II"/>
    <property type="match status" value="2"/>
</dbReference>
<name>A0AAP6MK79_9GAMM</name>
<evidence type="ECO:0000313" key="5">
    <source>
        <dbReference type="Proteomes" id="UP001302316"/>
    </source>
</evidence>
<evidence type="ECO:0000256" key="1">
    <source>
        <dbReference type="ARBA" id="ARBA00010333"/>
    </source>
</evidence>
<dbReference type="Gene3D" id="1.10.530.10">
    <property type="match status" value="1"/>
</dbReference>
<accession>A0AAP6MK79</accession>
<feature type="domain" description="Solute-binding protein family 3/N-terminal" evidence="3">
    <location>
        <begin position="54"/>
        <end position="278"/>
    </location>
</feature>
<dbReference type="InterPro" id="IPR023346">
    <property type="entry name" value="Lysozyme-like_dom_sf"/>
</dbReference>
<comment type="similarity">
    <text evidence="1">Belongs to the bacterial solute-binding protein 3 family.</text>
</comment>
<gene>
    <name evidence="4" type="ORF">VCB98_05910</name>
</gene>
<dbReference type="RefSeq" id="WP_346050977.1">
    <property type="nucleotide sequence ID" value="NZ_JAYGII010000008.1"/>
</dbReference>
<comment type="caution">
    <text evidence="4">The sequence shown here is derived from an EMBL/GenBank/DDBJ whole genome shotgun (WGS) entry which is preliminary data.</text>
</comment>
<protein>
    <submittedName>
        <fullName evidence="4">Transporter substrate-binding domain-containing protein</fullName>
    </submittedName>
</protein>
<dbReference type="GO" id="GO:0009253">
    <property type="term" value="P:peptidoglycan catabolic process"/>
    <property type="evidence" value="ECO:0007669"/>
    <property type="project" value="TreeGrafter"/>
</dbReference>
<dbReference type="PANTHER" id="PTHR35936">
    <property type="entry name" value="MEMBRANE-BOUND LYTIC MUREIN TRANSGLYCOSYLASE F"/>
    <property type="match status" value="1"/>
</dbReference>
<proteinExistence type="inferred from homology"/>
<dbReference type="Pfam" id="PF00497">
    <property type="entry name" value="SBP_bac_3"/>
    <property type="match status" value="1"/>
</dbReference>
<evidence type="ECO:0000313" key="4">
    <source>
        <dbReference type="EMBL" id="MEA5445348.1"/>
    </source>
</evidence>
<dbReference type="SMART" id="SM00062">
    <property type="entry name" value="PBPb"/>
    <property type="match status" value="1"/>
</dbReference>
<dbReference type="SUPFAM" id="SSF53955">
    <property type="entry name" value="Lysozyme-like"/>
    <property type="match status" value="1"/>
</dbReference>
<evidence type="ECO:0000256" key="2">
    <source>
        <dbReference type="ARBA" id="ARBA00022729"/>
    </source>
</evidence>
<evidence type="ECO:0000259" key="3">
    <source>
        <dbReference type="SMART" id="SM00062"/>
    </source>
</evidence>
<dbReference type="Proteomes" id="UP001302316">
    <property type="component" value="Unassembled WGS sequence"/>
</dbReference>
<feature type="non-terminal residue" evidence="4">
    <location>
        <position position="340"/>
    </location>
</feature>
<reference evidence="4 5" key="1">
    <citation type="submission" date="2023-12" db="EMBL/GenBank/DDBJ databases">
        <title>Whole-genome sequencing of halo(alkali)philic microorganisms from hypersaline lakes.</title>
        <authorList>
            <person name="Sorokin D.Y."/>
            <person name="Merkel A.Y."/>
            <person name="Messina E."/>
            <person name="Yakimov M."/>
        </authorList>
    </citation>
    <scope>NUCLEOTIDE SEQUENCE [LARGE SCALE GENOMIC DNA]</scope>
    <source>
        <strain evidence="4 5">AB-CW1</strain>
    </source>
</reference>
<dbReference type="EMBL" id="JAYGII010000008">
    <property type="protein sequence ID" value="MEA5445348.1"/>
    <property type="molecule type" value="Genomic_DNA"/>
</dbReference>
<dbReference type="CDD" id="cd01009">
    <property type="entry name" value="PBP2_YfhD_N"/>
    <property type="match status" value="1"/>
</dbReference>
<dbReference type="SUPFAM" id="SSF53850">
    <property type="entry name" value="Periplasmic binding protein-like II"/>
    <property type="match status" value="1"/>
</dbReference>
<organism evidence="4 5">
    <name type="scientific">Natronospira elongata</name>
    <dbReference type="NCBI Taxonomy" id="3110268"/>
    <lineage>
        <taxon>Bacteria</taxon>
        <taxon>Pseudomonadati</taxon>
        <taxon>Pseudomonadota</taxon>
        <taxon>Gammaproteobacteria</taxon>
        <taxon>Natronospirales</taxon>
        <taxon>Natronospiraceae</taxon>
        <taxon>Natronospira</taxon>
    </lineage>
</organism>
<dbReference type="PANTHER" id="PTHR35936:SF32">
    <property type="entry name" value="MEMBRANE-BOUND LYTIC MUREIN TRANSGLYCOSYLASE F"/>
    <property type="match status" value="1"/>
</dbReference>
<dbReference type="InterPro" id="IPR001638">
    <property type="entry name" value="Solute-binding_3/MltF_N"/>
</dbReference>
<dbReference type="GO" id="GO:0009279">
    <property type="term" value="C:cell outer membrane"/>
    <property type="evidence" value="ECO:0007669"/>
    <property type="project" value="TreeGrafter"/>
</dbReference>
<sequence>MPISTNGNDIGSTLAFAKSSGRLFLAGLLITLFAACGESGPGDKRLEEIRESGRLHVLTRNSPTTFYINRDDQPEGLEYDLTQAFAEHLGVEVEYERVHSVAEIIERIENGEGDIGAAGISRTEERLDRIRTGPGYQTVEQQVVCRRGGAEPQGVDDLEEVSLLVMEGTSYHDRLQALQADYPDLEFETTNELNTEQLLRFVWERRVDCTVADSNLVAITRRYYPELEIRFNLGAPDTLVWVMPRGANRLRREIGNWYGDFEDSGAMERILDRYYGFYEVFDYVDIRRLHRRVRERLPRYETHFRQAAAAHDFDWILLAAVGYEESHWNPSARSPTGGYY</sequence>
<keyword evidence="5" id="KW-1185">Reference proteome</keyword>
<dbReference type="AlphaFoldDB" id="A0AAP6MK79"/>
<dbReference type="GO" id="GO:0008933">
    <property type="term" value="F:peptidoglycan lytic transglycosylase activity"/>
    <property type="evidence" value="ECO:0007669"/>
    <property type="project" value="TreeGrafter"/>
</dbReference>